<evidence type="ECO:0000259" key="1">
    <source>
        <dbReference type="Pfam" id="PF05699"/>
    </source>
</evidence>
<evidence type="ECO:0000313" key="2">
    <source>
        <dbReference type="EMBL" id="CAH3184470.1"/>
    </source>
</evidence>
<dbReference type="Proteomes" id="UP001159405">
    <property type="component" value="Unassembled WGS sequence"/>
</dbReference>
<dbReference type="InterPro" id="IPR052958">
    <property type="entry name" value="IFN-induced_PKR_regulator"/>
</dbReference>
<keyword evidence="3" id="KW-1185">Reference proteome</keyword>
<reference evidence="2 3" key="1">
    <citation type="submission" date="2022-05" db="EMBL/GenBank/DDBJ databases">
        <authorList>
            <consortium name="Genoscope - CEA"/>
            <person name="William W."/>
        </authorList>
    </citation>
    <scope>NUCLEOTIDE SEQUENCE [LARGE SCALE GENOMIC DNA]</scope>
</reference>
<gene>
    <name evidence="2" type="ORF">PLOB_00030259</name>
</gene>
<dbReference type="InterPro" id="IPR008906">
    <property type="entry name" value="HATC_C_dom"/>
</dbReference>
<name>A0ABN8S2B0_9CNID</name>
<comment type="caution">
    <text evidence="2">The sequence shown here is derived from an EMBL/GenBank/DDBJ whole genome shotgun (WGS) entry which is preliminary data.</text>
</comment>
<dbReference type="EMBL" id="CALNXK010000388">
    <property type="protein sequence ID" value="CAH3184470.1"/>
    <property type="molecule type" value="Genomic_DNA"/>
</dbReference>
<dbReference type="Pfam" id="PF05699">
    <property type="entry name" value="Dimer_Tnp_hAT"/>
    <property type="match status" value="1"/>
</dbReference>
<proteinExistence type="predicted"/>
<sequence length="129" mass="14938">MYRSDLPNPQTLDVEYHRWTRKWQSERSQPDALQPALEVCDADIFPNIHCLLRIACTIPVTSADNERANSTLKLVKGYLRTTMTTERLSGLALMNIHHKKPVDYDAVVQKFVEQQPRRMLLADPIFEES</sequence>
<dbReference type="PANTHER" id="PTHR46289:SF16">
    <property type="entry name" value="52 KDA REPRESSOR OF THE INHIBITOR OF THE PROTEIN KINASE"/>
    <property type="match status" value="1"/>
</dbReference>
<dbReference type="SUPFAM" id="SSF53098">
    <property type="entry name" value="Ribonuclease H-like"/>
    <property type="match status" value="1"/>
</dbReference>
<accession>A0ABN8S2B0</accession>
<feature type="domain" description="HAT C-terminal dimerisation" evidence="1">
    <location>
        <begin position="42"/>
        <end position="98"/>
    </location>
</feature>
<dbReference type="InterPro" id="IPR012337">
    <property type="entry name" value="RNaseH-like_sf"/>
</dbReference>
<evidence type="ECO:0000313" key="3">
    <source>
        <dbReference type="Proteomes" id="UP001159405"/>
    </source>
</evidence>
<dbReference type="PANTHER" id="PTHR46289">
    <property type="entry name" value="52 KDA REPRESSOR OF THE INHIBITOR OF THE PROTEIN KINASE-LIKE PROTEIN-RELATED"/>
    <property type="match status" value="1"/>
</dbReference>
<protein>
    <recommendedName>
        <fullName evidence="1">HAT C-terminal dimerisation domain-containing protein</fullName>
    </recommendedName>
</protein>
<organism evidence="2 3">
    <name type="scientific">Porites lobata</name>
    <dbReference type="NCBI Taxonomy" id="104759"/>
    <lineage>
        <taxon>Eukaryota</taxon>
        <taxon>Metazoa</taxon>
        <taxon>Cnidaria</taxon>
        <taxon>Anthozoa</taxon>
        <taxon>Hexacorallia</taxon>
        <taxon>Scleractinia</taxon>
        <taxon>Fungiina</taxon>
        <taxon>Poritidae</taxon>
        <taxon>Porites</taxon>
    </lineage>
</organism>